<evidence type="ECO:0000313" key="5">
    <source>
        <dbReference type="EMBL" id="GAT16828.1"/>
    </source>
</evidence>
<sequence length="581" mass="64336">MTLIDVPSADRPRPDYHNAVYRGGVRPATPEWRIPGFSLSDRDADYGGKSAIRRGFAMREPAGRSTLSRCVSNLVAVLLIAATGCAPGQRVDLGDLSGNLIAAIAGEPDQLDPHKTSAYFSFQVLENVFDTLVEPDEDLRMRPALAESWQVSADQRVWTFRLRPGVTFHDGSPLTADDVVFSYRRIIDEHLTNVDRLSAVTEVTAVDPLTVRITVARPTPNLLTNLGGFKGMAIVQRANVETGRIATHPVGTGPFEFRGARSGDSITLVANDDHWAGPPRLNGVTFRFISEPATALSALQAGEIDWTDAIPTQRVTQLRNDDSLTLAVTPSNDYWYLALNHARAPWHDLRVRRAIAFGIDREAIVTATGYGTATANQLAIPPGDFWYTHYDRYRYDLDRARALLDEARAAGVDPPRRLDMLVTGDYPQTVTAAQIIADNVAPLGITVDIRTVDFATWLDEQNNGTFDMLMMGWLGNIDPDDYYYAQHHTDGASNAQRFSDPEVDRLLDAARAEPDRDRRKALYDRAATLIADRVSYLFLYNPAVVQAWSPDLSGYRARRDAAVRFRDASLNRDGLNRDGPP</sequence>
<dbReference type="Gene3D" id="3.40.190.10">
    <property type="entry name" value="Periplasmic binding protein-like II"/>
    <property type="match status" value="1"/>
</dbReference>
<evidence type="ECO:0000256" key="2">
    <source>
        <dbReference type="ARBA" id="ARBA00022448"/>
    </source>
</evidence>
<dbReference type="PANTHER" id="PTHR30290:SF9">
    <property type="entry name" value="OLIGOPEPTIDE-BINDING PROTEIN APPA"/>
    <property type="match status" value="1"/>
</dbReference>
<evidence type="ECO:0000256" key="1">
    <source>
        <dbReference type="ARBA" id="ARBA00005695"/>
    </source>
</evidence>
<name>A0A100XI42_MYCTH</name>
<dbReference type="InterPro" id="IPR039424">
    <property type="entry name" value="SBP_5"/>
</dbReference>
<evidence type="ECO:0000313" key="6">
    <source>
        <dbReference type="Proteomes" id="UP000069654"/>
    </source>
</evidence>
<dbReference type="GO" id="GO:1904680">
    <property type="term" value="F:peptide transmembrane transporter activity"/>
    <property type="evidence" value="ECO:0007669"/>
    <property type="project" value="TreeGrafter"/>
</dbReference>
<dbReference type="PANTHER" id="PTHR30290">
    <property type="entry name" value="PERIPLASMIC BINDING COMPONENT OF ABC TRANSPORTER"/>
    <property type="match status" value="1"/>
</dbReference>
<evidence type="ECO:0000259" key="4">
    <source>
        <dbReference type="Pfam" id="PF00496"/>
    </source>
</evidence>
<reference evidence="5 6" key="1">
    <citation type="journal article" date="2016" name="Genome Announc.">
        <title>Draft Genome Sequences of Five Rapidly Growing Mycobacterium Species, M. thermoresistibile, M. fortuitum subsp. acetamidolyticum, M. canariasense, M. brisbanense, and M. novocastrense.</title>
        <authorList>
            <person name="Katahira K."/>
            <person name="Ogura Y."/>
            <person name="Gotoh Y."/>
            <person name="Hayashi T."/>
        </authorList>
    </citation>
    <scope>NUCLEOTIDE SEQUENCE [LARGE SCALE GENOMIC DNA]</scope>
    <source>
        <strain evidence="5 6">JCM6362</strain>
    </source>
</reference>
<dbReference type="STRING" id="1797.RMCT_3797"/>
<dbReference type="EMBL" id="BCTB01000049">
    <property type="protein sequence ID" value="GAT16828.1"/>
    <property type="molecule type" value="Genomic_DNA"/>
</dbReference>
<dbReference type="Proteomes" id="UP000069654">
    <property type="component" value="Unassembled WGS sequence"/>
</dbReference>
<dbReference type="InterPro" id="IPR000914">
    <property type="entry name" value="SBP_5_dom"/>
</dbReference>
<keyword evidence="2" id="KW-0813">Transport</keyword>
<dbReference type="Pfam" id="PF00496">
    <property type="entry name" value="SBP_bac_5"/>
    <property type="match status" value="1"/>
</dbReference>
<comment type="similarity">
    <text evidence="1">Belongs to the bacterial solute-binding protein 5 family.</text>
</comment>
<keyword evidence="3" id="KW-0732">Signal</keyword>
<evidence type="ECO:0000256" key="3">
    <source>
        <dbReference type="ARBA" id="ARBA00022729"/>
    </source>
</evidence>
<dbReference type="Gene3D" id="3.10.105.10">
    <property type="entry name" value="Dipeptide-binding Protein, Domain 3"/>
    <property type="match status" value="1"/>
</dbReference>
<dbReference type="AlphaFoldDB" id="A0A100XI42"/>
<gene>
    <name evidence="5" type="ORF">RMCT_3797</name>
</gene>
<feature type="domain" description="Solute-binding protein family 5" evidence="4">
    <location>
        <begin position="141"/>
        <end position="491"/>
    </location>
</feature>
<organism evidence="5 6">
    <name type="scientific">Mycolicibacterium thermoresistibile</name>
    <name type="common">Mycobacterium thermoresistibile</name>
    <dbReference type="NCBI Taxonomy" id="1797"/>
    <lineage>
        <taxon>Bacteria</taxon>
        <taxon>Bacillati</taxon>
        <taxon>Actinomycetota</taxon>
        <taxon>Actinomycetes</taxon>
        <taxon>Mycobacteriales</taxon>
        <taxon>Mycobacteriaceae</taxon>
        <taxon>Mycolicibacterium</taxon>
    </lineage>
</organism>
<proteinExistence type="inferred from homology"/>
<dbReference type="Gene3D" id="3.90.76.10">
    <property type="entry name" value="Dipeptide-binding Protein, Domain 1"/>
    <property type="match status" value="1"/>
</dbReference>
<dbReference type="SUPFAM" id="SSF53850">
    <property type="entry name" value="Periplasmic binding protein-like II"/>
    <property type="match status" value="1"/>
</dbReference>
<accession>A0A100XI42</accession>
<comment type="caution">
    <text evidence="5">The sequence shown here is derived from an EMBL/GenBank/DDBJ whole genome shotgun (WGS) entry which is preliminary data.</text>
</comment>
<reference evidence="6" key="2">
    <citation type="submission" date="2016-02" db="EMBL/GenBank/DDBJ databases">
        <title>Draft genome sequence of five rapidly growing Mycobacterium species.</title>
        <authorList>
            <person name="Katahira K."/>
            <person name="Gotou Y."/>
            <person name="Iida K."/>
            <person name="Ogura Y."/>
            <person name="Hayashi T."/>
        </authorList>
    </citation>
    <scope>NUCLEOTIDE SEQUENCE [LARGE SCALE GENOMIC DNA]</scope>
    <source>
        <strain evidence="6">JCM6362</strain>
    </source>
</reference>
<dbReference type="GO" id="GO:0015833">
    <property type="term" value="P:peptide transport"/>
    <property type="evidence" value="ECO:0007669"/>
    <property type="project" value="TreeGrafter"/>
</dbReference>
<protein>
    <submittedName>
        <fullName evidence="5">Extracellular solute-binding protein</fullName>
    </submittedName>
</protein>